<protein>
    <recommendedName>
        <fullName evidence="1">DUF7133 domain-containing protein</fullName>
    </recommendedName>
</protein>
<dbReference type="Gene3D" id="2.120.10.30">
    <property type="entry name" value="TolB, C-terminal domain"/>
    <property type="match status" value="1"/>
</dbReference>
<keyword evidence="3" id="KW-1185">Reference proteome</keyword>
<gene>
    <name evidence="2" type="ORF">GCM10023213_14420</name>
</gene>
<accession>A0ABP9NZ39</accession>
<reference evidence="3" key="1">
    <citation type="journal article" date="2019" name="Int. J. Syst. Evol. Microbiol.">
        <title>The Global Catalogue of Microorganisms (GCM) 10K type strain sequencing project: providing services to taxonomists for standard genome sequencing and annotation.</title>
        <authorList>
            <consortium name="The Broad Institute Genomics Platform"/>
            <consortium name="The Broad Institute Genome Sequencing Center for Infectious Disease"/>
            <person name="Wu L."/>
            <person name="Ma J."/>
        </authorList>
    </citation>
    <scope>NUCLEOTIDE SEQUENCE [LARGE SCALE GENOMIC DNA]</scope>
    <source>
        <strain evidence="3">JCM 18053</strain>
    </source>
</reference>
<dbReference type="PANTHER" id="PTHR33546:SF1">
    <property type="entry name" value="LARGE, MULTIFUNCTIONAL SECRETED PROTEIN"/>
    <property type="match status" value="1"/>
</dbReference>
<dbReference type="EMBL" id="BAABIA010000003">
    <property type="protein sequence ID" value="GAA5137536.1"/>
    <property type="molecule type" value="Genomic_DNA"/>
</dbReference>
<dbReference type="InterPro" id="IPR011041">
    <property type="entry name" value="Quinoprot_gluc/sorb_DH_b-prop"/>
</dbReference>
<feature type="domain" description="DUF7133" evidence="1">
    <location>
        <begin position="79"/>
        <end position="218"/>
    </location>
</feature>
<dbReference type="InterPro" id="IPR011042">
    <property type="entry name" value="6-blade_b-propeller_TolB-like"/>
</dbReference>
<evidence type="ECO:0000313" key="2">
    <source>
        <dbReference type="EMBL" id="GAA5137536.1"/>
    </source>
</evidence>
<proteinExistence type="predicted"/>
<comment type="caution">
    <text evidence="2">The sequence shown here is derived from an EMBL/GenBank/DDBJ whole genome shotgun (WGS) entry which is preliminary data.</text>
</comment>
<evidence type="ECO:0000259" key="1">
    <source>
        <dbReference type="Pfam" id="PF23500"/>
    </source>
</evidence>
<dbReference type="PANTHER" id="PTHR33546">
    <property type="entry name" value="LARGE, MULTIFUNCTIONAL SECRETED PROTEIN-RELATED"/>
    <property type="match status" value="1"/>
</dbReference>
<dbReference type="Pfam" id="PF23500">
    <property type="entry name" value="DUF7133"/>
    <property type="match status" value="1"/>
</dbReference>
<evidence type="ECO:0000313" key="3">
    <source>
        <dbReference type="Proteomes" id="UP001499852"/>
    </source>
</evidence>
<dbReference type="InterPro" id="IPR055557">
    <property type="entry name" value="DUF7133"/>
</dbReference>
<organism evidence="2 3">
    <name type="scientific">Prosthecobacter algae</name>
    <dbReference type="NCBI Taxonomy" id="1144682"/>
    <lineage>
        <taxon>Bacteria</taxon>
        <taxon>Pseudomonadati</taxon>
        <taxon>Verrucomicrobiota</taxon>
        <taxon>Verrucomicrobiia</taxon>
        <taxon>Verrucomicrobiales</taxon>
        <taxon>Verrucomicrobiaceae</taxon>
        <taxon>Prosthecobacter</taxon>
    </lineage>
</organism>
<dbReference type="Proteomes" id="UP001499852">
    <property type="component" value="Unassembled WGS sequence"/>
</dbReference>
<sequence length="492" mass="53975">MQRVLPMVSILALPAMQAEEANPYYRIVTYAVPKGTNLEASGLAVLPDGKLAVSLRKGEVWIIQNPQAEPATVEKLGYKLFASGMHEILGLAWHEGALYVTQRSEVTRLRDTDGDGSADEYQTVGQGWGVSGAYHEYAYGPVFDREGNMHNTLNCSMGKKWAGAGEEGVHPLWRGWSVITPKGSTQATGFSAGFRSPCGIGLNAEGDVFATDQQGNWMPTNPLMHIRKGAYFSHADSLVDMKRADSPIPAPEGKQPDGITVAEAMKQVPHYTPPAIWFPYVKLGQSPTGLRCDETGGKFGPFEKQLFVGEFVLSGVNRVFLEKVGGEYQGACFPFISGLQSAVLTLNFLQDGSMVVGQSNRGWNSYGNRPFGIQRLVPTGKPLLEVQKLESLKDGFRFTFTRPIKPANWTLTKAQSYTYLFTAKYGSPEVETQPLKLSGWQLSKDGLSLTVKCANLRAGYVHEFELPEVNAKDGSPLWHRLSAYTLNRIPAE</sequence>
<dbReference type="SUPFAM" id="SSF50952">
    <property type="entry name" value="Soluble quinoprotein glucose dehydrogenase"/>
    <property type="match status" value="1"/>
</dbReference>
<name>A0ABP9NZ39_9BACT</name>